<reference evidence="1" key="1">
    <citation type="submission" date="2023-03" db="EMBL/GenBank/DDBJ databases">
        <title>Massive genome expansion in bonnet fungi (Mycena s.s.) driven by repeated elements and novel gene families across ecological guilds.</title>
        <authorList>
            <consortium name="Lawrence Berkeley National Laboratory"/>
            <person name="Harder C.B."/>
            <person name="Miyauchi S."/>
            <person name="Viragh M."/>
            <person name="Kuo A."/>
            <person name="Thoen E."/>
            <person name="Andreopoulos B."/>
            <person name="Lu D."/>
            <person name="Skrede I."/>
            <person name="Drula E."/>
            <person name="Henrissat B."/>
            <person name="Morin E."/>
            <person name="Kohler A."/>
            <person name="Barry K."/>
            <person name="LaButti K."/>
            <person name="Morin E."/>
            <person name="Salamov A."/>
            <person name="Lipzen A."/>
            <person name="Mereny Z."/>
            <person name="Hegedus B."/>
            <person name="Baldrian P."/>
            <person name="Stursova M."/>
            <person name="Weitz H."/>
            <person name="Taylor A."/>
            <person name="Grigoriev I.V."/>
            <person name="Nagy L.G."/>
            <person name="Martin F."/>
            <person name="Kauserud H."/>
        </authorList>
    </citation>
    <scope>NUCLEOTIDE SEQUENCE</scope>
    <source>
        <strain evidence="1">9144</strain>
    </source>
</reference>
<name>A0AAD6YU67_9AGAR</name>
<protein>
    <submittedName>
        <fullName evidence="1">Uncharacterized protein</fullName>
    </submittedName>
</protein>
<organism evidence="1 2">
    <name type="scientific">Mycena pura</name>
    <dbReference type="NCBI Taxonomy" id="153505"/>
    <lineage>
        <taxon>Eukaryota</taxon>
        <taxon>Fungi</taxon>
        <taxon>Dikarya</taxon>
        <taxon>Basidiomycota</taxon>
        <taxon>Agaricomycotina</taxon>
        <taxon>Agaricomycetes</taxon>
        <taxon>Agaricomycetidae</taxon>
        <taxon>Agaricales</taxon>
        <taxon>Marasmiineae</taxon>
        <taxon>Mycenaceae</taxon>
        <taxon>Mycena</taxon>
    </lineage>
</organism>
<comment type="caution">
    <text evidence="1">The sequence shown here is derived from an EMBL/GenBank/DDBJ whole genome shotgun (WGS) entry which is preliminary data.</text>
</comment>
<proteinExistence type="predicted"/>
<keyword evidence="2" id="KW-1185">Reference proteome</keyword>
<dbReference type="AlphaFoldDB" id="A0AAD6YU67"/>
<sequence>MRRTGLPLPGVAEGADKLLQAVGDEEVELHLCARSMVRLHRRRMAVTTLSYGGSCWIVLMGSFQKSSERGLMMIWQATRRTPRLSSGGRGRQQEMMIFTSRAVRVADVVVAFQDEGSAYQSQFGLLVQRGGHTKTEDPPKMDILSGKGIKNRGPTPSPQRLANQARRLRTWTSTPLWNITSLVNTVSRITVPSGCRKFSAVTVDLPNCRKFWDGHKIQFFKEKCYNFELGWPTGSAERRFSAAWMANTTQERANVHEPCISRDRLRPHLGIGVPGLTFSITHVNYVATIDLADGSEFHVYRTLLCKQSRGYTRVEEKEGEARLQITGDEDSGGKKAWISDLDL</sequence>
<dbReference type="EMBL" id="JARJCW010000001">
    <property type="protein sequence ID" value="KAJ7229931.1"/>
    <property type="molecule type" value="Genomic_DNA"/>
</dbReference>
<accession>A0AAD6YU67</accession>
<evidence type="ECO:0000313" key="2">
    <source>
        <dbReference type="Proteomes" id="UP001219525"/>
    </source>
</evidence>
<evidence type="ECO:0000313" key="1">
    <source>
        <dbReference type="EMBL" id="KAJ7229931.1"/>
    </source>
</evidence>
<dbReference type="Proteomes" id="UP001219525">
    <property type="component" value="Unassembled WGS sequence"/>
</dbReference>
<gene>
    <name evidence="1" type="ORF">GGX14DRAFT_383891</name>
</gene>